<dbReference type="AlphaFoldDB" id="A0A183UT83"/>
<evidence type="ECO:0000313" key="4">
    <source>
        <dbReference type="WBParaSite" id="TCNE_0001170301-mRNA-1"/>
    </source>
</evidence>
<dbReference type="Proteomes" id="UP000050794">
    <property type="component" value="Unassembled WGS sequence"/>
</dbReference>
<proteinExistence type="predicted"/>
<keyword evidence="3" id="KW-1185">Reference proteome</keyword>
<reference evidence="2 3" key="2">
    <citation type="submission" date="2018-11" db="EMBL/GenBank/DDBJ databases">
        <authorList>
            <consortium name="Pathogen Informatics"/>
        </authorList>
    </citation>
    <scope>NUCLEOTIDE SEQUENCE [LARGE SCALE GENOMIC DNA]</scope>
</reference>
<sequence>MKCSIRSAFRSFAIVRKPSNVLLSFQFIKEKKKEKMLQKLGMKKGQKSDQEAQTPTQTIGNVARLICSGKHPLNVWIDGCAWSGVRFFQTSAQWQTHVKHFPICMPTQDSPPRD</sequence>
<evidence type="ECO:0000313" key="2">
    <source>
        <dbReference type="EMBL" id="VDM43024.1"/>
    </source>
</evidence>
<dbReference type="PANTHER" id="PTHR13280:SF17">
    <property type="entry name" value="KRUEPPEL TARGET AT 95D, ISOFORM A"/>
    <property type="match status" value="1"/>
</dbReference>
<reference evidence="4" key="1">
    <citation type="submission" date="2016-06" db="UniProtKB">
        <authorList>
            <consortium name="WormBaseParasite"/>
        </authorList>
    </citation>
    <scope>IDENTIFICATION</scope>
</reference>
<organism evidence="3 4">
    <name type="scientific">Toxocara canis</name>
    <name type="common">Canine roundworm</name>
    <dbReference type="NCBI Taxonomy" id="6265"/>
    <lineage>
        <taxon>Eukaryota</taxon>
        <taxon>Metazoa</taxon>
        <taxon>Ecdysozoa</taxon>
        <taxon>Nematoda</taxon>
        <taxon>Chromadorea</taxon>
        <taxon>Rhabditida</taxon>
        <taxon>Spirurina</taxon>
        <taxon>Ascaridomorpha</taxon>
        <taxon>Ascaridoidea</taxon>
        <taxon>Toxocaridae</taxon>
        <taxon>Toxocara</taxon>
    </lineage>
</organism>
<dbReference type="Pfam" id="PF10254">
    <property type="entry name" value="Pacs-1"/>
    <property type="match status" value="1"/>
</dbReference>
<dbReference type="GO" id="GO:0072659">
    <property type="term" value="P:protein localization to plasma membrane"/>
    <property type="evidence" value="ECO:0007669"/>
    <property type="project" value="TreeGrafter"/>
</dbReference>
<gene>
    <name evidence="2" type="ORF">TCNE_LOCUS11703</name>
</gene>
<dbReference type="EMBL" id="UYWY01020955">
    <property type="protein sequence ID" value="VDM43024.1"/>
    <property type="molecule type" value="Genomic_DNA"/>
</dbReference>
<name>A0A183UT83_TOXCA</name>
<accession>A0A183UT83</accession>
<protein>
    <recommendedName>
        <fullName evidence="1">Phosphofurin acidic cluster sorting protein 1/2 C-terminal domain-containing protein</fullName>
    </recommendedName>
</protein>
<dbReference type="PANTHER" id="PTHR13280">
    <property type="entry name" value="PHOSPHOFURIN ACIDIC CLUSTER SORTING PROTEIN"/>
    <property type="match status" value="1"/>
</dbReference>
<evidence type="ECO:0000259" key="1">
    <source>
        <dbReference type="Pfam" id="PF10254"/>
    </source>
</evidence>
<dbReference type="WBParaSite" id="TCNE_0001170301-mRNA-1">
    <property type="protein sequence ID" value="TCNE_0001170301-mRNA-1"/>
    <property type="gene ID" value="TCNE_0001170301"/>
</dbReference>
<evidence type="ECO:0000313" key="3">
    <source>
        <dbReference type="Proteomes" id="UP000050794"/>
    </source>
</evidence>
<feature type="domain" description="Phosphofurin acidic cluster sorting protein 1/2 C-terminal" evidence="1">
    <location>
        <begin position="2"/>
        <end position="106"/>
    </location>
</feature>
<dbReference type="InterPro" id="IPR019381">
    <property type="entry name" value="PACS1/2_C"/>
</dbReference>